<dbReference type="SUPFAM" id="SSF52540">
    <property type="entry name" value="P-loop containing nucleoside triphosphate hydrolases"/>
    <property type="match status" value="1"/>
</dbReference>
<dbReference type="Proteomes" id="UP000294927">
    <property type="component" value="Unassembled WGS sequence"/>
</dbReference>
<dbReference type="SMART" id="SM00382">
    <property type="entry name" value="AAA"/>
    <property type="match status" value="1"/>
</dbReference>
<dbReference type="InterPro" id="IPR018449">
    <property type="entry name" value="NIL_domain"/>
</dbReference>
<dbReference type="GO" id="GO:0016887">
    <property type="term" value="F:ATP hydrolysis activity"/>
    <property type="evidence" value="ECO:0007669"/>
    <property type="project" value="InterPro"/>
</dbReference>
<evidence type="ECO:0000256" key="2">
    <source>
        <dbReference type="ARBA" id="ARBA00022840"/>
    </source>
</evidence>
<reference evidence="5 6" key="1">
    <citation type="submission" date="2019-03" db="EMBL/GenBank/DDBJ databases">
        <title>Genomic Encyclopedia of Archaeal and Bacterial Type Strains, Phase II (KMG-II): from individual species to whole genera.</title>
        <authorList>
            <person name="Goeker M."/>
        </authorList>
    </citation>
    <scope>NUCLEOTIDE SEQUENCE [LARGE SCALE GENOMIC DNA]</scope>
    <source>
        <strain evidence="5 6">DSM 45499</strain>
    </source>
</reference>
<keyword evidence="3" id="KW-0029">Amino-acid transport</keyword>
<keyword evidence="1" id="KW-0547">Nucleotide-binding</keyword>
<evidence type="ECO:0000256" key="3">
    <source>
        <dbReference type="ARBA" id="ARBA00022970"/>
    </source>
</evidence>
<evidence type="ECO:0000313" key="5">
    <source>
        <dbReference type="EMBL" id="TDV45428.1"/>
    </source>
</evidence>
<dbReference type="Gene3D" id="3.40.50.300">
    <property type="entry name" value="P-loop containing nucleotide triphosphate hydrolases"/>
    <property type="match status" value="1"/>
</dbReference>
<dbReference type="Pfam" id="PF00005">
    <property type="entry name" value="ABC_tran"/>
    <property type="match status" value="1"/>
</dbReference>
<protein>
    <submittedName>
        <fullName evidence="5">D-methionine transport system ATP-binding protein</fullName>
    </submittedName>
</protein>
<gene>
    <name evidence="5" type="ORF">CLV71_11294</name>
</gene>
<dbReference type="GO" id="GO:0005886">
    <property type="term" value="C:plasma membrane"/>
    <property type="evidence" value="ECO:0007669"/>
    <property type="project" value="TreeGrafter"/>
</dbReference>
<proteinExistence type="predicted"/>
<evidence type="ECO:0000259" key="4">
    <source>
        <dbReference type="PROSITE" id="PS50893"/>
    </source>
</evidence>
<keyword evidence="6" id="KW-1185">Reference proteome</keyword>
<comment type="caution">
    <text evidence="5">The sequence shown here is derived from an EMBL/GenBank/DDBJ whole genome shotgun (WGS) entry which is preliminary data.</text>
</comment>
<accession>A0A4R7V938</accession>
<evidence type="ECO:0000256" key="1">
    <source>
        <dbReference type="ARBA" id="ARBA00022741"/>
    </source>
</evidence>
<name>A0A4R7V938_9PSEU</name>
<dbReference type="GO" id="GO:0005524">
    <property type="term" value="F:ATP binding"/>
    <property type="evidence" value="ECO:0007669"/>
    <property type="project" value="UniProtKB-KW"/>
</dbReference>
<dbReference type="PANTHER" id="PTHR24220">
    <property type="entry name" value="IMPORT ATP-BINDING PROTEIN"/>
    <property type="match status" value="1"/>
</dbReference>
<dbReference type="PANTHER" id="PTHR24220:SF685">
    <property type="entry name" value="ABC TRANSPORTER RELATED"/>
    <property type="match status" value="1"/>
</dbReference>
<dbReference type="GO" id="GO:0006865">
    <property type="term" value="P:amino acid transport"/>
    <property type="evidence" value="ECO:0007669"/>
    <property type="project" value="UniProtKB-KW"/>
</dbReference>
<dbReference type="Pfam" id="PF09383">
    <property type="entry name" value="NIL"/>
    <property type="match status" value="1"/>
</dbReference>
<evidence type="ECO:0000313" key="6">
    <source>
        <dbReference type="Proteomes" id="UP000294927"/>
    </source>
</evidence>
<dbReference type="SMART" id="SM00930">
    <property type="entry name" value="NIL"/>
    <property type="match status" value="1"/>
</dbReference>
<dbReference type="InterPro" id="IPR003593">
    <property type="entry name" value="AAA+_ATPase"/>
</dbReference>
<keyword evidence="3" id="KW-0813">Transport</keyword>
<dbReference type="PROSITE" id="PS50893">
    <property type="entry name" value="ABC_TRANSPORTER_2"/>
    <property type="match status" value="1"/>
</dbReference>
<dbReference type="InterPro" id="IPR015854">
    <property type="entry name" value="ABC_transpr_LolD-like"/>
</dbReference>
<sequence length="340" mass="35291">MSLDWSKHVITVENLTKSFRSTTGAVVALDGINLDVPTGVIAGVVGAKGSGKSTLARVLALRERPDAGVVRLDGLDTGVLDQRSLRAARSRIGVVPAGESLLPQRTAAGNIALPLEQAGMDGPRRREKVGKLLDLIGLTERAANYPDQLTAGQRQRVAVARALVGEPAVVLADDPTGELDATGAAGVLAVLDRARAELGATVLVVTPDTNVVRRIADDVAVLEHGRILEQGKLLDLVRDPDSRVARAVLPSVDSATQGVADVVLVGFASIGALLPEAASRFDTEITVSGGGVTKIGETPVARFRLGMTGGERVDAALGWLAERGAFVKRARAGLREVAAA</sequence>
<dbReference type="AlphaFoldDB" id="A0A4R7V938"/>
<dbReference type="EMBL" id="SOCP01000012">
    <property type="protein sequence ID" value="TDV45428.1"/>
    <property type="molecule type" value="Genomic_DNA"/>
</dbReference>
<dbReference type="GO" id="GO:0022857">
    <property type="term" value="F:transmembrane transporter activity"/>
    <property type="evidence" value="ECO:0007669"/>
    <property type="project" value="TreeGrafter"/>
</dbReference>
<organism evidence="5 6">
    <name type="scientific">Actinophytocola oryzae</name>
    <dbReference type="NCBI Taxonomy" id="502181"/>
    <lineage>
        <taxon>Bacteria</taxon>
        <taxon>Bacillati</taxon>
        <taxon>Actinomycetota</taxon>
        <taxon>Actinomycetes</taxon>
        <taxon>Pseudonocardiales</taxon>
        <taxon>Pseudonocardiaceae</taxon>
    </lineage>
</organism>
<dbReference type="InterPro" id="IPR027417">
    <property type="entry name" value="P-loop_NTPase"/>
</dbReference>
<dbReference type="InterPro" id="IPR003439">
    <property type="entry name" value="ABC_transporter-like_ATP-bd"/>
</dbReference>
<keyword evidence="2 5" id="KW-0067">ATP-binding</keyword>
<feature type="domain" description="ABC transporter" evidence="4">
    <location>
        <begin position="10"/>
        <end position="249"/>
    </location>
</feature>